<comment type="similarity">
    <text evidence="2 11">Belongs to the CPSF4/YTH1 family.</text>
</comment>
<evidence type="ECO:0000256" key="11">
    <source>
        <dbReference type="RuleBase" id="RU369008"/>
    </source>
</evidence>
<name>A0A0J9XK49_GEOCN</name>
<dbReference type="GO" id="GO:0003723">
    <property type="term" value="F:RNA binding"/>
    <property type="evidence" value="ECO:0007669"/>
    <property type="project" value="UniProtKB-UniRule"/>
</dbReference>
<dbReference type="SUPFAM" id="SSF90229">
    <property type="entry name" value="CCCH zinc finger"/>
    <property type="match status" value="1"/>
</dbReference>
<feature type="compositionally biased region" description="Low complexity" evidence="12">
    <location>
        <begin position="216"/>
        <end position="232"/>
    </location>
</feature>
<dbReference type="STRING" id="1173061.A0A0J9XK49"/>
<dbReference type="PROSITE" id="PS50103">
    <property type="entry name" value="ZF_C3H1"/>
    <property type="match status" value="5"/>
</dbReference>
<dbReference type="PANTHER" id="PTHR23102:SF24">
    <property type="entry name" value="CLEAVAGE AND POLYADENYLATION SPECIFICITY FACTOR SUBUNIT 4"/>
    <property type="match status" value="1"/>
</dbReference>
<evidence type="ECO:0000256" key="12">
    <source>
        <dbReference type="SAM" id="MobiDB-lite"/>
    </source>
</evidence>
<keyword evidence="5 11" id="KW-0677">Repeat</keyword>
<dbReference type="FunFam" id="4.10.1000.10:FF:000012">
    <property type="entry name" value="cleavage and polyadenylation specificity factor subunit 4"/>
    <property type="match status" value="1"/>
</dbReference>
<evidence type="ECO:0000313" key="15">
    <source>
        <dbReference type="Proteomes" id="UP000242525"/>
    </source>
</evidence>
<feature type="zinc finger region" description="C3H1-type" evidence="10">
    <location>
        <begin position="31"/>
        <end position="58"/>
    </location>
</feature>
<feature type="region of interest" description="Disordered" evidence="12">
    <location>
        <begin position="188"/>
        <end position="280"/>
    </location>
</feature>
<dbReference type="Pfam" id="PF14608">
    <property type="entry name" value="zf-CCCH_2"/>
    <property type="match status" value="1"/>
</dbReference>
<feature type="domain" description="C3H1-type" evidence="13">
    <location>
        <begin position="31"/>
        <end position="58"/>
    </location>
</feature>
<dbReference type="InterPro" id="IPR036855">
    <property type="entry name" value="Znf_CCCH_sf"/>
</dbReference>
<comment type="function">
    <text evidence="11">Component of the cleavage factor I (CF I) involved in pre-mRNA 3'-end processing.</text>
</comment>
<reference evidence="14" key="1">
    <citation type="submission" date="2014-03" db="EMBL/GenBank/DDBJ databases">
        <authorList>
            <person name="Casaregola S."/>
        </authorList>
    </citation>
    <scope>NUCLEOTIDE SEQUENCE [LARGE SCALE GENOMIC DNA]</scope>
    <source>
        <strain evidence="14">CLIB 918</strain>
    </source>
</reference>
<evidence type="ECO:0000256" key="4">
    <source>
        <dbReference type="ARBA" id="ARBA00022723"/>
    </source>
</evidence>
<keyword evidence="4 10" id="KW-0479">Metal-binding</keyword>
<feature type="domain" description="C3H1-type" evidence="13">
    <location>
        <begin position="146"/>
        <end position="168"/>
    </location>
</feature>
<dbReference type="GO" id="GO:0008270">
    <property type="term" value="F:zinc ion binding"/>
    <property type="evidence" value="ECO:0007669"/>
    <property type="project" value="UniProtKB-KW"/>
</dbReference>
<evidence type="ECO:0000313" key="14">
    <source>
        <dbReference type="EMBL" id="CDO57668.1"/>
    </source>
</evidence>
<evidence type="ECO:0000256" key="3">
    <source>
        <dbReference type="ARBA" id="ARBA00022664"/>
    </source>
</evidence>
<keyword evidence="6 10" id="KW-0863">Zinc-finger</keyword>
<dbReference type="Proteomes" id="UP000242525">
    <property type="component" value="Unassembled WGS sequence"/>
</dbReference>
<evidence type="ECO:0000256" key="1">
    <source>
        <dbReference type="ARBA" id="ARBA00004123"/>
    </source>
</evidence>
<dbReference type="OrthoDB" id="1914176at2759"/>
<keyword evidence="3 11" id="KW-0507">mRNA processing</keyword>
<dbReference type="InterPro" id="IPR045348">
    <property type="entry name" value="CPSF4/Yth1"/>
</dbReference>
<feature type="domain" description="C3H1-type" evidence="13">
    <location>
        <begin position="117"/>
        <end position="144"/>
    </location>
</feature>
<evidence type="ECO:0000256" key="7">
    <source>
        <dbReference type="ARBA" id="ARBA00022833"/>
    </source>
</evidence>
<comment type="subcellular location">
    <subcellularLocation>
        <location evidence="1 11">Nucleus</location>
    </subcellularLocation>
</comment>
<feature type="zinc finger region" description="C3H1-type" evidence="10">
    <location>
        <begin position="146"/>
        <end position="168"/>
    </location>
</feature>
<dbReference type="SMART" id="SM00356">
    <property type="entry name" value="ZnF_C3H1"/>
    <property type="match status" value="5"/>
</dbReference>
<dbReference type="GO" id="GO:0005634">
    <property type="term" value="C:nucleus"/>
    <property type="evidence" value="ECO:0007669"/>
    <property type="project" value="UniProtKB-SubCell"/>
</dbReference>
<feature type="domain" description="C3H1-type" evidence="13">
    <location>
        <begin position="60"/>
        <end position="87"/>
    </location>
</feature>
<dbReference type="InterPro" id="IPR000571">
    <property type="entry name" value="Znf_CCCH"/>
</dbReference>
<evidence type="ECO:0000256" key="5">
    <source>
        <dbReference type="ARBA" id="ARBA00022737"/>
    </source>
</evidence>
<evidence type="ECO:0000256" key="8">
    <source>
        <dbReference type="ARBA" id="ARBA00022884"/>
    </source>
</evidence>
<comment type="caution">
    <text evidence="14">The sequence shown here is derived from an EMBL/GenBank/DDBJ whole genome shotgun (WGS) entry which is preliminary data.</text>
</comment>
<accession>A0A0J9XK49</accession>
<dbReference type="GO" id="GO:0031124">
    <property type="term" value="P:mRNA 3'-end processing"/>
    <property type="evidence" value="ECO:0007669"/>
    <property type="project" value="UniProtKB-UniRule"/>
</dbReference>
<dbReference type="Pfam" id="PF00642">
    <property type="entry name" value="zf-CCCH"/>
    <property type="match status" value="3"/>
</dbReference>
<feature type="zinc finger region" description="C3H1-type" evidence="10">
    <location>
        <begin position="88"/>
        <end position="116"/>
    </location>
</feature>
<sequence>MTTINPLHPDTSDLKFTFDPFLKSEYRFGLDPNRPICRYYDKGYCPRGKACPDKHIYPTYSNKIVCKHWLRGLCKKGEACEFLHEYNLRKMPECQFFSKNGFCTQSPDCLYLHIDPLTKISPCPNYERGFCKLGPDCNKRHVRKVMCPRYLTGFCPLGPDCDMSHPKFVGITDKMRITLDPPLRAALAEREKKSDHKDLDLEPSATNEDGGEGAEDATSATDAADATDATDAPSVDNNDTSSEPQKEPSDSLNPELVTTVDLDEAVVPEEAIVSNIEAEG</sequence>
<evidence type="ECO:0000256" key="10">
    <source>
        <dbReference type="PROSITE-ProRule" id="PRU00723"/>
    </source>
</evidence>
<evidence type="ECO:0000256" key="2">
    <source>
        <dbReference type="ARBA" id="ARBA00008907"/>
    </source>
</evidence>
<dbReference type="Gene3D" id="4.10.1000.10">
    <property type="entry name" value="Zinc finger, CCCH-type"/>
    <property type="match status" value="2"/>
</dbReference>
<dbReference type="EMBL" id="CCBN010000024">
    <property type="protein sequence ID" value="CDO57668.1"/>
    <property type="molecule type" value="Genomic_DNA"/>
</dbReference>
<proteinExistence type="inferred from homology"/>
<keyword evidence="15" id="KW-1185">Reference proteome</keyword>
<keyword evidence="7 10" id="KW-0862">Zinc</keyword>
<keyword evidence="9 11" id="KW-0539">Nucleus</keyword>
<feature type="zinc finger region" description="C3H1-type" evidence="10">
    <location>
        <begin position="60"/>
        <end position="87"/>
    </location>
</feature>
<evidence type="ECO:0000256" key="6">
    <source>
        <dbReference type="ARBA" id="ARBA00022771"/>
    </source>
</evidence>
<dbReference type="PANTHER" id="PTHR23102">
    <property type="entry name" value="CLEAVAGE AND POLYADENYLATION SPECIFICITY FACTOR SUBUNIT 4-RELATED"/>
    <property type="match status" value="1"/>
</dbReference>
<keyword evidence="8 11" id="KW-0694">RNA-binding</keyword>
<organism evidence="14 15">
    <name type="scientific">Geotrichum candidum</name>
    <name type="common">Oospora lactis</name>
    <name type="synonym">Dipodascus geotrichum</name>
    <dbReference type="NCBI Taxonomy" id="1173061"/>
    <lineage>
        <taxon>Eukaryota</taxon>
        <taxon>Fungi</taxon>
        <taxon>Dikarya</taxon>
        <taxon>Ascomycota</taxon>
        <taxon>Saccharomycotina</taxon>
        <taxon>Dipodascomycetes</taxon>
        <taxon>Dipodascales</taxon>
        <taxon>Dipodascaceae</taxon>
        <taxon>Geotrichum</taxon>
    </lineage>
</organism>
<evidence type="ECO:0000259" key="13">
    <source>
        <dbReference type="PROSITE" id="PS50103"/>
    </source>
</evidence>
<protein>
    <recommendedName>
        <fullName evidence="11">mRNA 3'-end-processing protein</fullName>
    </recommendedName>
</protein>
<feature type="zinc finger region" description="C3H1-type" evidence="10">
    <location>
        <begin position="117"/>
        <end position="144"/>
    </location>
</feature>
<evidence type="ECO:0000256" key="9">
    <source>
        <dbReference type="ARBA" id="ARBA00023242"/>
    </source>
</evidence>
<feature type="domain" description="C3H1-type" evidence="13">
    <location>
        <begin position="88"/>
        <end position="116"/>
    </location>
</feature>
<gene>
    <name evidence="14" type="ORF">BN980_GECA24s00329g</name>
</gene>
<dbReference type="AlphaFoldDB" id="A0A0J9XK49"/>
<feature type="compositionally biased region" description="Basic and acidic residues" evidence="12">
    <location>
        <begin position="188"/>
        <end position="200"/>
    </location>
</feature>